<keyword evidence="2" id="KW-0813">Transport</keyword>
<feature type="transmembrane region" description="Helical" evidence="7">
    <location>
        <begin position="220"/>
        <end position="241"/>
    </location>
</feature>
<feature type="transmembrane region" description="Helical" evidence="7">
    <location>
        <begin position="324"/>
        <end position="345"/>
    </location>
</feature>
<evidence type="ECO:0000259" key="8">
    <source>
        <dbReference type="PROSITE" id="PS50850"/>
    </source>
</evidence>
<dbReference type="PROSITE" id="PS50850">
    <property type="entry name" value="MFS"/>
    <property type="match status" value="1"/>
</dbReference>
<dbReference type="PRINTS" id="PR01036">
    <property type="entry name" value="TCRTETB"/>
</dbReference>
<feature type="transmembrane region" description="Helical" evidence="7">
    <location>
        <begin position="357"/>
        <end position="377"/>
    </location>
</feature>
<evidence type="ECO:0000256" key="6">
    <source>
        <dbReference type="ARBA" id="ARBA00023136"/>
    </source>
</evidence>
<organism evidence="9 10">
    <name type="scientific">Burkholderia ubonensis</name>
    <dbReference type="NCBI Taxonomy" id="101571"/>
    <lineage>
        <taxon>Bacteria</taxon>
        <taxon>Pseudomonadati</taxon>
        <taxon>Pseudomonadota</taxon>
        <taxon>Betaproteobacteria</taxon>
        <taxon>Burkholderiales</taxon>
        <taxon>Burkholderiaceae</taxon>
        <taxon>Burkholderia</taxon>
        <taxon>Burkholderia cepacia complex</taxon>
    </lineage>
</organism>
<keyword evidence="6 7" id="KW-0472">Membrane</keyword>
<feature type="transmembrane region" description="Helical" evidence="7">
    <location>
        <begin position="398"/>
        <end position="416"/>
    </location>
</feature>
<sequence length="462" mass="48301">MSREPSHPALLWIVASAFFMQTLDTTIVNTALPSIAQSLHASPLAMQPVVVVYTLTMAMLTPASGWLADRFGTRRVFSVAILMFSLASVACAASHSLGQLVLARAVQGVGGSMLLPIGRLSVLRGVPGEQYVSALAFVSIGGQLGPIFGPTLGGWLTQAISWHWVFIVNVPVGMLGFVMVQRFLPHDRAARPPRFDFAGCALLSAAMILLSLAVDPPMAAHRAAWAAGLAALGAASALAYLPHARRRVQPLFRLGLFREPNFGAGLLGNLLCRIGSSAVPFMLPLLMQVQLGYTPTRSGLMLLPAAIAGVLAKNRIAPLVKRYGYPAFLVVNTVIIGVTIAGFALVSGQSSPLLEGALLVVFGAANSMQFAAMNSVTLKDLSHADAASGNSLFTMMQMLAMGLGVSIGGALVNLFARQSGAMASGFMLSFVCMGTVTLLSSVVFRRIDAGASPTPAASRPSA</sequence>
<dbReference type="Gene3D" id="1.20.1250.20">
    <property type="entry name" value="MFS general substrate transporter like domains"/>
    <property type="match status" value="1"/>
</dbReference>
<feature type="transmembrane region" description="Helical" evidence="7">
    <location>
        <begin position="48"/>
        <end position="68"/>
    </location>
</feature>
<evidence type="ECO:0000256" key="5">
    <source>
        <dbReference type="ARBA" id="ARBA00022989"/>
    </source>
</evidence>
<dbReference type="InterPro" id="IPR004638">
    <property type="entry name" value="EmrB-like"/>
</dbReference>
<dbReference type="Proteomes" id="UP000243680">
    <property type="component" value="Chromosome 2"/>
</dbReference>
<dbReference type="InterPro" id="IPR036259">
    <property type="entry name" value="MFS_trans_sf"/>
</dbReference>
<dbReference type="Pfam" id="PF07690">
    <property type="entry name" value="MFS_1"/>
    <property type="match status" value="1"/>
</dbReference>
<feature type="transmembrane region" description="Helical" evidence="7">
    <location>
        <begin position="422"/>
        <end position="444"/>
    </location>
</feature>
<accession>A0A1B4LM65</accession>
<feature type="domain" description="Major facilitator superfamily (MFS) profile" evidence="8">
    <location>
        <begin position="10"/>
        <end position="452"/>
    </location>
</feature>
<dbReference type="RefSeq" id="WP_069240248.1">
    <property type="nucleotide sequence ID" value="NZ_CP013422.1"/>
</dbReference>
<evidence type="ECO:0000313" key="9">
    <source>
        <dbReference type="EMBL" id="AOJ78270.1"/>
    </source>
</evidence>
<feature type="transmembrane region" description="Helical" evidence="7">
    <location>
        <begin position="262"/>
        <end position="283"/>
    </location>
</feature>
<comment type="subcellular location">
    <subcellularLocation>
        <location evidence="1">Cell membrane</location>
        <topology evidence="1">Multi-pass membrane protein</topology>
    </subcellularLocation>
</comment>
<dbReference type="SUPFAM" id="SSF103473">
    <property type="entry name" value="MFS general substrate transporter"/>
    <property type="match status" value="1"/>
</dbReference>
<keyword evidence="5 7" id="KW-1133">Transmembrane helix</keyword>
<feature type="transmembrane region" description="Helical" evidence="7">
    <location>
        <begin position="195"/>
        <end position="214"/>
    </location>
</feature>
<dbReference type="AlphaFoldDB" id="A0A1B4LM65"/>
<evidence type="ECO:0000256" key="2">
    <source>
        <dbReference type="ARBA" id="ARBA00022448"/>
    </source>
</evidence>
<keyword evidence="3" id="KW-1003">Cell membrane</keyword>
<evidence type="ECO:0000256" key="3">
    <source>
        <dbReference type="ARBA" id="ARBA00022475"/>
    </source>
</evidence>
<evidence type="ECO:0000313" key="10">
    <source>
        <dbReference type="Proteomes" id="UP000243680"/>
    </source>
</evidence>
<dbReference type="EMBL" id="CP013422">
    <property type="protein sequence ID" value="AOJ78270.1"/>
    <property type="molecule type" value="Genomic_DNA"/>
</dbReference>
<evidence type="ECO:0000256" key="4">
    <source>
        <dbReference type="ARBA" id="ARBA00022692"/>
    </source>
</evidence>
<dbReference type="PANTHER" id="PTHR42718:SF46">
    <property type="entry name" value="BLR6921 PROTEIN"/>
    <property type="match status" value="1"/>
</dbReference>
<dbReference type="InterPro" id="IPR011701">
    <property type="entry name" value="MFS"/>
</dbReference>
<feature type="transmembrane region" description="Helical" evidence="7">
    <location>
        <begin position="295"/>
        <end position="312"/>
    </location>
</feature>
<dbReference type="PANTHER" id="PTHR42718">
    <property type="entry name" value="MAJOR FACILITATOR SUPERFAMILY MULTIDRUG TRANSPORTER MFSC"/>
    <property type="match status" value="1"/>
</dbReference>
<feature type="transmembrane region" description="Helical" evidence="7">
    <location>
        <begin position="101"/>
        <end position="122"/>
    </location>
</feature>
<evidence type="ECO:0000256" key="1">
    <source>
        <dbReference type="ARBA" id="ARBA00004651"/>
    </source>
</evidence>
<feature type="transmembrane region" description="Helical" evidence="7">
    <location>
        <begin position="134"/>
        <end position="156"/>
    </location>
</feature>
<feature type="transmembrane region" description="Helical" evidence="7">
    <location>
        <begin position="162"/>
        <end position="183"/>
    </location>
</feature>
<keyword evidence="4 7" id="KW-0812">Transmembrane</keyword>
<name>A0A1B4LM65_9BURK</name>
<feature type="transmembrane region" description="Helical" evidence="7">
    <location>
        <begin position="75"/>
        <end position="95"/>
    </location>
</feature>
<dbReference type="GO" id="GO:0005886">
    <property type="term" value="C:plasma membrane"/>
    <property type="evidence" value="ECO:0007669"/>
    <property type="project" value="UniProtKB-SubCell"/>
</dbReference>
<dbReference type="GO" id="GO:0022857">
    <property type="term" value="F:transmembrane transporter activity"/>
    <property type="evidence" value="ECO:0007669"/>
    <property type="project" value="InterPro"/>
</dbReference>
<reference evidence="9 10" key="1">
    <citation type="submission" date="2015-12" db="EMBL/GenBank/DDBJ databases">
        <title>Diversity of Burkholderia near neighbor genomes.</title>
        <authorList>
            <person name="Sahl J."/>
            <person name="Wagner D."/>
            <person name="Keim P."/>
        </authorList>
    </citation>
    <scope>NUCLEOTIDE SEQUENCE [LARGE SCALE GENOMIC DNA]</scope>
    <source>
        <strain evidence="9 10">MSMB0783</strain>
    </source>
</reference>
<dbReference type="CDD" id="cd17503">
    <property type="entry name" value="MFS_LmrB_MDR_like"/>
    <property type="match status" value="1"/>
</dbReference>
<evidence type="ECO:0000256" key="7">
    <source>
        <dbReference type="SAM" id="Phobius"/>
    </source>
</evidence>
<protein>
    <submittedName>
        <fullName evidence="9">EmrB/QacA subfamily drug resistance transporter</fullName>
    </submittedName>
</protein>
<dbReference type="InterPro" id="IPR020846">
    <property type="entry name" value="MFS_dom"/>
</dbReference>
<gene>
    <name evidence="9" type="ORF">WJ35_25025</name>
</gene>
<proteinExistence type="predicted"/>
<dbReference type="Gene3D" id="1.20.1720.10">
    <property type="entry name" value="Multidrug resistance protein D"/>
    <property type="match status" value="1"/>
</dbReference>
<dbReference type="NCBIfam" id="TIGR00711">
    <property type="entry name" value="efflux_EmrB"/>
    <property type="match status" value="1"/>
</dbReference>